<dbReference type="Proteomes" id="UP000248259">
    <property type="component" value="Unassembled WGS sequence"/>
</dbReference>
<keyword evidence="5 7" id="KW-0807">Transducer</keyword>
<comment type="similarity">
    <text evidence="6">Belongs to the methyl-accepting chemotaxis (MCP) protein family.</text>
</comment>
<dbReference type="OrthoDB" id="9179351at2"/>
<dbReference type="Pfam" id="PF12729">
    <property type="entry name" value="4HB_MCP_1"/>
    <property type="match status" value="1"/>
</dbReference>
<dbReference type="PANTHER" id="PTHR32089:SF119">
    <property type="entry name" value="METHYL-ACCEPTING CHEMOTAXIS PROTEIN CTPL"/>
    <property type="match status" value="1"/>
</dbReference>
<evidence type="ECO:0000256" key="1">
    <source>
        <dbReference type="ARBA" id="ARBA00004141"/>
    </source>
</evidence>
<organism evidence="11 12">
    <name type="scientific">Parazoarcus communis SWub3 = DSM 12120</name>
    <dbReference type="NCBI Taxonomy" id="1121029"/>
    <lineage>
        <taxon>Bacteria</taxon>
        <taxon>Pseudomonadati</taxon>
        <taxon>Pseudomonadota</taxon>
        <taxon>Betaproteobacteria</taxon>
        <taxon>Rhodocyclales</taxon>
        <taxon>Zoogloeaceae</taxon>
        <taxon>Parazoarcus</taxon>
    </lineage>
</organism>
<name>A0A323V1C8_9RHOO</name>
<evidence type="ECO:0000259" key="9">
    <source>
        <dbReference type="PROSITE" id="PS50111"/>
    </source>
</evidence>
<comment type="caution">
    <text evidence="11">The sequence shown here is derived from an EMBL/GenBank/DDBJ whole genome shotgun (WGS) entry which is preliminary data.</text>
</comment>
<gene>
    <name evidence="11" type="ORF">DNK49_04430</name>
</gene>
<dbReference type="GO" id="GO:0006935">
    <property type="term" value="P:chemotaxis"/>
    <property type="evidence" value="ECO:0007669"/>
    <property type="project" value="InterPro"/>
</dbReference>
<dbReference type="CDD" id="cd19411">
    <property type="entry name" value="MCP2201-like_sensor"/>
    <property type="match status" value="1"/>
</dbReference>
<dbReference type="AlphaFoldDB" id="A0A323V1C8"/>
<protein>
    <submittedName>
        <fullName evidence="11">Methyl-accepting chemotaxis protein</fullName>
    </submittedName>
</protein>
<dbReference type="CDD" id="cd11386">
    <property type="entry name" value="MCP_signal"/>
    <property type="match status" value="1"/>
</dbReference>
<dbReference type="Gene3D" id="1.10.287.950">
    <property type="entry name" value="Methyl-accepting chemotaxis protein"/>
    <property type="match status" value="1"/>
</dbReference>
<feature type="transmembrane region" description="Helical" evidence="8">
    <location>
        <begin position="184"/>
        <end position="206"/>
    </location>
</feature>
<evidence type="ECO:0000256" key="4">
    <source>
        <dbReference type="ARBA" id="ARBA00023136"/>
    </source>
</evidence>
<dbReference type="GO" id="GO:0004888">
    <property type="term" value="F:transmembrane signaling receptor activity"/>
    <property type="evidence" value="ECO:0007669"/>
    <property type="project" value="InterPro"/>
</dbReference>
<proteinExistence type="inferred from homology"/>
<dbReference type="RefSeq" id="WP_110523125.1">
    <property type="nucleotide sequence ID" value="NZ_QKOE01000002.1"/>
</dbReference>
<dbReference type="PANTHER" id="PTHR32089">
    <property type="entry name" value="METHYL-ACCEPTING CHEMOTAXIS PROTEIN MCPB"/>
    <property type="match status" value="1"/>
</dbReference>
<evidence type="ECO:0000256" key="3">
    <source>
        <dbReference type="ARBA" id="ARBA00022989"/>
    </source>
</evidence>
<dbReference type="Pfam" id="PF00672">
    <property type="entry name" value="HAMP"/>
    <property type="match status" value="1"/>
</dbReference>
<keyword evidence="3 8" id="KW-1133">Transmembrane helix</keyword>
<evidence type="ECO:0000256" key="8">
    <source>
        <dbReference type="SAM" id="Phobius"/>
    </source>
</evidence>
<dbReference type="GO" id="GO:0007165">
    <property type="term" value="P:signal transduction"/>
    <property type="evidence" value="ECO:0007669"/>
    <property type="project" value="UniProtKB-KW"/>
</dbReference>
<dbReference type="PRINTS" id="PR00260">
    <property type="entry name" value="CHEMTRNSDUCR"/>
</dbReference>
<evidence type="ECO:0000313" key="12">
    <source>
        <dbReference type="Proteomes" id="UP000248259"/>
    </source>
</evidence>
<dbReference type="SMART" id="SM00283">
    <property type="entry name" value="MA"/>
    <property type="match status" value="1"/>
</dbReference>
<feature type="domain" description="HAMP" evidence="10">
    <location>
        <begin position="207"/>
        <end position="260"/>
    </location>
</feature>
<dbReference type="InterPro" id="IPR004090">
    <property type="entry name" value="Chemotax_Me-accpt_rcpt"/>
</dbReference>
<dbReference type="EMBL" id="QKOE01000002">
    <property type="protein sequence ID" value="PZA17780.1"/>
    <property type="molecule type" value="Genomic_DNA"/>
</dbReference>
<accession>A0A323V1C8</accession>
<sequence length="537" mass="57434">MTIANRMQLLLAILITALVVVGAAGLVQMSRINGMVVYQGENILPSIETLALADHQVLNFRGLVLLHVLATDAEAMGKVEARLAETRSAAEQALKAYEPLISNDEDRRLLEADRAALKAYLESADRALALSRDNRNEEAQAQVLGDGATRARELIETLRRHMDFNEKMASDFEKEAESSYQSSFMMTVGLVLAAAIGGGVFGMLTYRRVVGSLKSMNEVIQQIASSLDFTRRVTVQGSDEVADTGRAFNQLIERVQQSLHAMADHAGKVSSAGTSLATSAQQVSIGSSEQSEAASAMAAAVEEMTVSINHVAERAADANKLATRAGEDAHSGAEVIGLTLADIRRIDEAVRKAADRVRQLDADSAKVNAVVTVIKEVADQTNLLALNAAIEAARAGEQGRGFAVVADEVRKLAERTAQSTQEISSTMEAMQSGARNAVSGMDQAVEQVERGVVHAQQAEESIRQIEDGSARTVEMVAEISDAIREQSVASSNIAQQVERVAQMTDENSAAAGSTSDTAHVLTGLAREMQAEVSRYRV</sequence>
<dbReference type="InterPro" id="IPR003660">
    <property type="entry name" value="HAMP_dom"/>
</dbReference>
<feature type="domain" description="Methyl-accepting transducer" evidence="9">
    <location>
        <begin position="265"/>
        <end position="501"/>
    </location>
</feature>
<dbReference type="InterPro" id="IPR024478">
    <property type="entry name" value="HlyB_4HB_MCP"/>
</dbReference>
<dbReference type="FunFam" id="1.10.287.950:FF:000001">
    <property type="entry name" value="Methyl-accepting chemotaxis sensory transducer"/>
    <property type="match status" value="1"/>
</dbReference>
<keyword evidence="2 8" id="KW-0812">Transmembrane</keyword>
<dbReference type="SMART" id="SM00304">
    <property type="entry name" value="HAMP"/>
    <property type="match status" value="1"/>
</dbReference>
<dbReference type="GO" id="GO:0016020">
    <property type="term" value="C:membrane"/>
    <property type="evidence" value="ECO:0007669"/>
    <property type="project" value="UniProtKB-SubCell"/>
</dbReference>
<dbReference type="PROSITE" id="PS50111">
    <property type="entry name" value="CHEMOTAXIS_TRANSDUC_2"/>
    <property type="match status" value="1"/>
</dbReference>
<comment type="subcellular location">
    <subcellularLocation>
        <location evidence="1">Membrane</location>
        <topology evidence="1">Multi-pass membrane protein</topology>
    </subcellularLocation>
</comment>
<evidence type="ECO:0000256" key="2">
    <source>
        <dbReference type="ARBA" id="ARBA00022692"/>
    </source>
</evidence>
<keyword evidence="4 8" id="KW-0472">Membrane</keyword>
<evidence type="ECO:0000256" key="7">
    <source>
        <dbReference type="PROSITE-ProRule" id="PRU00284"/>
    </source>
</evidence>
<dbReference type="Pfam" id="PF00015">
    <property type="entry name" value="MCPsignal"/>
    <property type="match status" value="1"/>
</dbReference>
<dbReference type="InterPro" id="IPR004089">
    <property type="entry name" value="MCPsignal_dom"/>
</dbReference>
<evidence type="ECO:0000259" key="10">
    <source>
        <dbReference type="PROSITE" id="PS50885"/>
    </source>
</evidence>
<dbReference type="CDD" id="cd06225">
    <property type="entry name" value="HAMP"/>
    <property type="match status" value="1"/>
</dbReference>
<evidence type="ECO:0000256" key="6">
    <source>
        <dbReference type="ARBA" id="ARBA00029447"/>
    </source>
</evidence>
<evidence type="ECO:0000313" key="11">
    <source>
        <dbReference type="EMBL" id="PZA17780.1"/>
    </source>
</evidence>
<dbReference type="InterPro" id="IPR047347">
    <property type="entry name" value="YvaQ-like_sensor"/>
</dbReference>
<reference evidence="11 12" key="1">
    <citation type="submission" date="2018-06" db="EMBL/GenBank/DDBJ databases">
        <title>Azoarcus communis strain SWub3 genome.</title>
        <authorList>
            <person name="Zorraquino Salvo V."/>
            <person name="Toubiana D."/>
            <person name="Blumwald E."/>
        </authorList>
    </citation>
    <scope>NUCLEOTIDE SEQUENCE [LARGE SCALE GENOMIC DNA]</scope>
    <source>
        <strain evidence="11 12">SWub3</strain>
    </source>
</reference>
<evidence type="ECO:0000256" key="5">
    <source>
        <dbReference type="ARBA" id="ARBA00023224"/>
    </source>
</evidence>
<dbReference type="PROSITE" id="PS50885">
    <property type="entry name" value="HAMP"/>
    <property type="match status" value="1"/>
</dbReference>
<keyword evidence="12" id="KW-1185">Reference proteome</keyword>
<dbReference type="SUPFAM" id="SSF58104">
    <property type="entry name" value="Methyl-accepting chemotaxis protein (MCP) signaling domain"/>
    <property type="match status" value="1"/>
</dbReference>